<dbReference type="PROSITE" id="PS50893">
    <property type="entry name" value="ABC_TRANSPORTER_2"/>
    <property type="match status" value="2"/>
</dbReference>
<evidence type="ECO:0000256" key="8">
    <source>
        <dbReference type="ARBA" id="ARBA00023136"/>
    </source>
</evidence>
<dbReference type="CDD" id="cd03215">
    <property type="entry name" value="ABC_Carb_Monos_II"/>
    <property type="match status" value="1"/>
</dbReference>
<comment type="caution">
    <text evidence="10">The sequence shown here is derived from an EMBL/GenBank/DDBJ whole genome shotgun (WGS) entry which is preliminary data.</text>
</comment>
<name>A0ABM8V8X2_THEXY</name>
<dbReference type="PROSITE" id="PS00211">
    <property type="entry name" value="ABC_TRANSPORTER_1"/>
    <property type="match status" value="1"/>
</dbReference>
<evidence type="ECO:0000256" key="5">
    <source>
        <dbReference type="ARBA" id="ARBA00022741"/>
    </source>
</evidence>
<sequence length="516" mass="57632">MTDILLEMRGITKTFPGVKALSNVNLKVRKGEIHALMGENGAGKSTLMKVLSGIYPYGTYEGDVLFEGRRCQFRDIRDSERLGIVIIHQELALSPYLSIAENIFLGNERARGGVIDWGETIARARELMDMVGLDESPNTRVMDLGVGKQQLVEIAKALSKNVKLLILDEPTAALNEHDSENLLRLLKTFKARGLTSILISHKLNEIVQVADAITILRDGATIETLDTARDEITEDRIIRGMVGRDLKHRYPERVPNIGETIFEVRNWNVYHPLQPDRRVIEDVSFHIRRGEVVGIAGLMGAGRTELAMSLFGKAYGKKISGQMLKNGKPIDLPDIPAAIRNGIAYVTEDRKNHGLILIQDIKRNTTLGKLRKVSRHGVIDERREIVEAEGFRQRLNIKTPSILQTTMNLSGGNQQKVVLSKWIFTDPDVLILDEPTRGIDVGAKYEIYTIINQLAGEGKGILLISSELPELLGMCDRIYVMSEGRMTGELTRAEATQENIMRLMARMEGDIRANGH</sequence>
<proteinExistence type="predicted"/>
<keyword evidence="8" id="KW-0472">Membrane</keyword>
<keyword evidence="2" id="KW-1003">Cell membrane</keyword>
<dbReference type="PANTHER" id="PTHR43790">
    <property type="entry name" value="CARBOHYDRATE TRANSPORT ATP-BINDING PROTEIN MG119-RELATED"/>
    <property type="match status" value="1"/>
</dbReference>
<evidence type="ECO:0000256" key="4">
    <source>
        <dbReference type="ARBA" id="ARBA00022737"/>
    </source>
</evidence>
<dbReference type="InterPro" id="IPR027417">
    <property type="entry name" value="P-loop_NTPase"/>
</dbReference>
<keyword evidence="4" id="KW-0677">Repeat</keyword>
<protein>
    <submittedName>
        <fullName evidence="10">L-arabinose transport ATP-binding protein AraG</fullName>
    </submittedName>
</protein>
<keyword evidence="3" id="KW-0762">Sugar transport</keyword>
<organism evidence="10 11">
    <name type="scientific">Thermobacillus xylanilyticus</name>
    <dbReference type="NCBI Taxonomy" id="76633"/>
    <lineage>
        <taxon>Bacteria</taxon>
        <taxon>Bacillati</taxon>
        <taxon>Bacillota</taxon>
        <taxon>Bacilli</taxon>
        <taxon>Bacillales</taxon>
        <taxon>Paenibacillaceae</taxon>
        <taxon>Thermobacillus</taxon>
    </lineage>
</organism>
<dbReference type="PANTHER" id="PTHR43790:SF1">
    <property type="entry name" value="XYLOSE IMPORT ATP-BINDING PROTEIN XYLG"/>
    <property type="match status" value="1"/>
</dbReference>
<keyword evidence="1" id="KW-0813">Transport</keyword>
<dbReference type="SMART" id="SM00382">
    <property type="entry name" value="AAA"/>
    <property type="match status" value="2"/>
</dbReference>
<dbReference type="Pfam" id="PF00005">
    <property type="entry name" value="ABC_tran"/>
    <property type="match status" value="2"/>
</dbReference>
<dbReference type="Proteomes" id="UP000681526">
    <property type="component" value="Unassembled WGS sequence"/>
</dbReference>
<evidence type="ECO:0000256" key="2">
    <source>
        <dbReference type="ARBA" id="ARBA00022475"/>
    </source>
</evidence>
<dbReference type="InterPro" id="IPR017871">
    <property type="entry name" value="ABC_transporter-like_CS"/>
</dbReference>
<dbReference type="CDD" id="cd03216">
    <property type="entry name" value="ABC_Carb_Monos_I"/>
    <property type="match status" value="1"/>
</dbReference>
<dbReference type="InterPro" id="IPR053466">
    <property type="entry name" value="L-arabinose_ABC_transporter"/>
</dbReference>
<evidence type="ECO:0000256" key="3">
    <source>
        <dbReference type="ARBA" id="ARBA00022597"/>
    </source>
</evidence>
<evidence type="ECO:0000313" key="10">
    <source>
        <dbReference type="EMBL" id="CAG5092800.1"/>
    </source>
</evidence>
<keyword evidence="11" id="KW-1185">Reference proteome</keyword>
<accession>A0ABM8V8X2</accession>
<evidence type="ECO:0000313" key="11">
    <source>
        <dbReference type="Proteomes" id="UP000681526"/>
    </source>
</evidence>
<dbReference type="InterPro" id="IPR050107">
    <property type="entry name" value="ABC_carbohydrate_import_ATPase"/>
</dbReference>
<gene>
    <name evidence="10" type="primary">txxe 3615-araG</name>
    <name evidence="10" type="ORF">TXXE_18790</name>
</gene>
<keyword evidence="7" id="KW-1278">Translocase</keyword>
<dbReference type="NCBIfam" id="NF040905">
    <property type="entry name" value="GguA"/>
    <property type="match status" value="1"/>
</dbReference>
<dbReference type="InterPro" id="IPR003439">
    <property type="entry name" value="ABC_transporter-like_ATP-bd"/>
</dbReference>
<reference evidence="10 11" key="1">
    <citation type="submission" date="2021-04" db="EMBL/GenBank/DDBJ databases">
        <authorList>
            <person name="Rakotoarivonina H."/>
        </authorList>
    </citation>
    <scope>NUCLEOTIDE SEQUENCE [LARGE SCALE GENOMIC DNA]</scope>
    <source>
        <strain evidence="10 11">XE</strain>
    </source>
</reference>
<keyword evidence="5" id="KW-0547">Nucleotide-binding</keyword>
<keyword evidence="6 10" id="KW-0067">ATP-binding</keyword>
<feature type="domain" description="ABC transporter" evidence="9">
    <location>
        <begin position="264"/>
        <end position="508"/>
    </location>
</feature>
<evidence type="ECO:0000256" key="6">
    <source>
        <dbReference type="ARBA" id="ARBA00022840"/>
    </source>
</evidence>
<dbReference type="InterPro" id="IPR003593">
    <property type="entry name" value="AAA+_ATPase"/>
</dbReference>
<dbReference type="RefSeq" id="WP_213486705.1">
    <property type="nucleotide sequence ID" value="NZ_CAJRAY010000097.1"/>
</dbReference>
<dbReference type="Gene3D" id="3.40.50.300">
    <property type="entry name" value="P-loop containing nucleotide triphosphate hydrolases"/>
    <property type="match status" value="2"/>
</dbReference>
<feature type="domain" description="ABC transporter" evidence="9">
    <location>
        <begin position="6"/>
        <end position="243"/>
    </location>
</feature>
<dbReference type="GO" id="GO:0005524">
    <property type="term" value="F:ATP binding"/>
    <property type="evidence" value="ECO:0007669"/>
    <property type="project" value="UniProtKB-KW"/>
</dbReference>
<evidence type="ECO:0000256" key="7">
    <source>
        <dbReference type="ARBA" id="ARBA00022967"/>
    </source>
</evidence>
<evidence type="ECO:0000259" key="9">
    <source>
        <dbReference type="PROSITE" id="PS50893"/>
    </source>
</evidence>
<evidence type="ECO:0000256" key="1">
    <source>
        <dbReference type="ARBA" id="ARBA00022448"/>
    </source>
</evidence>
<dbReference type="SUPFAM" id="SSF52540">
    <property type="entry name" value="P-loop containing nucleoside triphosphate hydrolases"/>
    <property type="match status" value="2"/>
</dbReference>
<dbReference type="EMBL" id="CAJRAY010000097">
    <property type="protein sequence ID" value="CAG5092800.1"/>
    <property type="molecule type" value="Genomic_DNA"/>
</dbReference>